<comment type="subcellular location">
    <subcellularLocation>
        <location evidence="6">Nucleus</location>
        <location evidence="6">Nucleolus</location>
    </subcellularLocation>
    <subcellularLocation>
        <location evidence="6">Nucleus</location>
        <location evidence="6">Nucleoplasm</location>
    </subcellularLocation>
</comment>
<dbReference type="PROSITE" id="PS00678">
    <property type="entry name" value="WD_REPEATS_1"/>
    <property type="match status" value="1"/>
</dbReference>
<keyword evidence="4" id="KW-0677">Repeat</keyword>
<feature type="region of interest" description="Disordered" evidence="8">
    <location>
        <begin position="1"/>
        <end position="48"/>
    </location>
</feature>
<dbReference type="InterPro" id="IPR012953">
    <property type="entry name" value="BOP1_N_dom"/>
</dbReference>
<comment type="subunit">
    <text evidence="6">Component of the NOP7 complex, composed of ERB1, NOP7 and YTM1. Within the NOP7 complex ERB1 appears to interact directly with NOP7 and YTM1. The NOP7 complex also associates with the 66S pre-ribosome.</text>
</comment>
<feature type="compositionally biased region" description="Basic and acidic residues" evidence="8">
    <location>
        <begin position="25"/>
        <end position="42"/>
    </location>
</feature>
<dbReference type="InterPro" id="IPR036322">
    <property type="entry name" value="WD40_repeat_dom_sf"/>
</dbReference>
<gene>
    <name evidence="6" type="primary">ERB1</name>
    <name evidence="10" type="ORF">BZA70DRAFT_235078</name>
</gene>
<evidence type="ECO:0000256" key="1">
    <source>
        <dbReference type="ARBA" id="ARBA00022517"/>
    </source>
</evidence>
<dbReference type="PANTHER" id="PTHR17605:SF0">
    <property type="entry name" value="RIBOSOME BIOGENESIS PROTEIN BOP1"/>
    <property type="match status" value="1"/>
</dbReference>
<keyword evidence="5 6" id="KW-0539">Nucleus</keyword>
<dbReference type="Pfam" id="PF00400">
    <property type="entry name" value="WD40"/>
    <property type="match status" value="3"/>
</dbReference>
<evidence type="ECO:0000313" key="10">
    <source>
        <dbReference type="EMBL" id="KAK7207699.1"/>
    </source>
</evidence>
<dbReference type="PROSITE" id="PS50294">
    <property type="entry name" value="WD_REPEATS_REGION"/>
    <property type="match status" value="2"/>
</dbReference>
<evidence type="ECO:0000256" key="6">
    <source>
        <dbReference type="HAMAP-Rule" id="MF_03027"/>
    </source>
</evidence>
<dbReference type="SMART" id="SM00320">
    <property type="entry name" value="WD40"/>
    <property type="match status" value="5"/>
</dbReference>
<evidence type="ECO:0000259" key="9">
    <source>
        <dbReference type="SMART" id="SM01035"/>
    </source>
</evidence>
<evidence type="ECO:0000256" key="4">
    <source>
        <dbReference type="ARBA" id="ARBA00022737"/>
    </source>
</evidence>
<dbReference type="SUPFAM" id="SSF50978">
    <property type="entry name" value="WD40 repeat-like"/>
    <property type="match status" value="1"/>
</dbReference>
<evidence type="ECO:0000256" key="8">
    <source>
        <dbReference type="SAM" id="MobiDB-lite"/>
    </source>
</evidence>
<name>A0ABR1FCW7_9ASCO</name>
<comment type="function">
    <text evidence="6">Component of the NOP7 complex, which is required for maturation of the 25S and 5.8S ribosomal RNAs and formation of the 60S ribosome.</text>
</comment>
<feature type="repeat" description="WD" evidence="7">
    <location>
        <begin position="325"/>
        <end position="366"/>
    </location>
</feature>
<proteinExistence type="inferred from homology"/>
<dbReference type="PROSITE" id="PS50082">
    <property type="entry name" value="WD_REPEATS_2"/>
    <property type="match status" value="2"/>
</dbReference>
<keyword evidence="11" id="KW-1185">Reference proteome</keyword>
<feature type="repeat" description="WD" evidence="7">
    <location>
        <begin position="647"/>
        <end position="673"/>
    </location>
</feature>
<accession>A0ABR1FCW7</accession>
<keyword evidence="1 6" id="KW-0690">Ribosome biogenesis</keyword>
<evidence type="ECO:0000256" key="5">
    <source>
        <dbReference type="ARBA" id="ARBA00023242"/>
    </source>
</evidence>
<keyword evidence="2 6" id="KW-0698">rRNA processing</keyword>
<feature type="compositionally biased region" description="Basic and acidic residues" evidence="8">
    <location>
        <begin position="240"/>
        <end position="249"/>
    </location>
</feature>
<evidence type="ECO:0000256" key="2">
    <source>
        <dbReference type="ARBA" id="ARBA00022552"/>
    </source>
</evidence>
<protein>
    <recommendedName>
        <fullName evidence="6">Ribosome biogenesis protein ERB1</fullName>
    </recommendedName>
    <alternativeName>
        <fullName evidence="6">Eukaryotic ribosome biogenesis protein 1</fullName>
    </alternativeName>
</protein>
<dbReference type="RefSeq" id="XP_064770732.1">
    <property type="nucleotide sequence ID" value="XM_064910325.1"/>
</dbReference>
<dbReference type="InterPro" id="IPR019775">
    <property type="entry name" value="WD40_repeat_CS"/>
</dbReference>
<comment type="similarity">
    <text evidence="6">Belongs to the WD repeat BOP1/ERB1 family.</text>
</comment>
<dbReference type="GeneID" id="90035837"/>
<sequence length="673" mass="76357">MTDVESRTSLSDNENDRVLFYTKGADGKPRPIYREIDPHYSSDDSDYEQTNTIGDIPLSAYDEFPHIGYDINGKRIMRPAAGSALDSLLDTIDVPEGWTGLIDRESGGDLKLTKEELELIKKIQLGENAGDVNPYEDTIEWFTSKTEVMPLSSAPEPKRRFVPSKHEAKRVMKIVRAIREGRIVPNKPKVHPEDELKSYDLWADDLPEQAPHIMHIPAPKQARPTNEESYNPPEEYLPTEEERKEWENTDPMDRERNFLPQKFNSLRAVRGYENFVRERFERSLDLYLAPRVRRNKLNIDPESLLPKLPSPQDLRPFPIKCSVTYTGHKGRVRAISIDPSGVWLATGADDGTVRVWEILTGREIWSALLDASEPVQSIEWNPVKDCGLLAAAVGEKIYICQPPLFDDATEATGQGMLAAGWGHASQPTTVEDVNKEPLCKWIRPSSKISNVGVDVVIVCRKTVKQVSWHRRGDYFVSVSPEGANMAVLVHQLSKHSSQSPFRKSKGIIQKAQFHPFKPMLYVESQRYVRVYDLATQTLAKILQPGARWLSSFDIHPQGDNVITGSYDKRLTWHDLDLSAKPYRTLRYHQRAVRDVRFHQRLPLFCSASDDGNINVFHGTVYDDLLKNPLLVPLKVLKGHAVIQSLGVLKVEWHPKEAWLFSAGADGTAKMWTS</sequence>
<organism evidence="10 11">
    <name type="scientific">Myxozyma melibiosi</name>
    <dbReference type="NCBI Taxonomy" id="54550"/>
    <lineage>
        <taxon>Eukaryota</taxon>
        <taxon>Fungi</taxon>
        <taxon>Dikarya</taxon>
        <taxon>Ascomycota</taxon>
        <taxon>Saccharomycotina</taxon>
        <taxon>Lipomycetes</taxon>
        <taxon>Lipomycetales</taxon>
        <taxon>Lipomycetaceae</taxon>
        <taxon>Myxozyma</taxon>
    </lineage>
</organism>
<feature type="region of interest" description="Disordered" evidence="8">
    <location>
        <begin position="220"/>
        <end position="249"/>
    </location>
</feature>
<dbReference type="InterPro" id="IPR001680">
    <property type="entry name" value="WD40_rpt"/>
</dbReference>
<reference evidence="10 11" key="1">
    <citation type="submission" date="2024-03" db="EMBL/GenBank/DDBJ databases">
        <title>Genome-scale model development and genomic sequencing of the oleaginous clade Lipomyces.</title>
        <authorList>
            <consortium name="Lawrence Berkeley National Laboratory"/>
            <person name="Czajka J.J."/>
            <person name="Han Y."/>
            <person name="Kim J."/>
            <person name="Mondo S.J."/>
            <person name="Hofstad B.A."/>
            <person name="Robles A."/>
            <person name="Haridas S."/>
            <person name="Riley R."/>
            <person name="LaButti K."/>
            <person name="Pangilinan J."/>
            <person name="Andreopoulos W."/>
            <person name="Lipzen A."/>
            <person name="Yan J."/>
            <person name="Wang M."/>
            <person name="Ng V."/>
            <person name="Grigoriev I.V."/>
            <person name="Spatafora J.W."/>
            <person name="Magnuson J.K."/>
            <person name="Baker S.E."/>
            <person name="Pomraning K.R."/>
        </authorList>
    </citation>
    <scope>NUCLEOTIDE SEQUENCE [LARGE SCALE GENOMIC DNA]</scope>
    <source>
        <strain evidence="10 11">Phaff 52-87</strain>
    </source>
</reference>
<dbReference type="Proteomes" id="UP001498771">
    <property type="component" value="Unassembled WGS sequence"/>
</dbReference>
<dbReference type="Gene3D" id="2.130.10.10">
    <property type="entry name" value="YVTN repeat-like/Quinoprotein amine dehydrogenase"/>
    <property type="match status" value="1"/>
</dbReference>
<feature type="domain" description="BOP1 N-terminal" evidence="9">
    <location>
        <begin position="61"/>
        <end position="318"/>
    </location>
</feature>
<dbReference type="SMART" id="SM01035">
    <property type="entry name" value="BOP1NT"/>
    <property type="match status" value="1"/>
</dbReference>
<dbReference type="InterPro" id="IPR015943">
    <property type="entry name" value="WD40/YVTN_repeat-like_dom_sf"/>
</dbReference>
<dbReference type="EMBL" id="JBBJBU010000001">
    <property type="protein sequence ID" value="KAK7207699.1"/>
    <property type="molecule type" value="Genomic_DNA"/>
</dbReference>
<dbReference type="Pfam" id="PF08145">
    <property type="entry name" value="BOP1NT"/>
    <property type="match status" value="1"/>
</dbReference>
<dbReference type="InterPro" id="IPR028598">
    <property type="entry name" value="BOP1/Erb1"/>
</dbReference>
<evidence type="ECO:0000256" key="3">
    <source>
        <dbReference type="ARBA" id="ARBA00022574"/>
    </source>
</evidence>
<evidence type="ECO:0000313" key="11">
    <source>
        <dbReference type="Proteomes" id="UP001498771"/>
    </source>
</evidence>
<comment type="caution">
    <text evidence="10">The sequence shown here is derived from an EMBL/GenBank/DDBJ whole genome shotgun (WGS) entry which is preliminary data.</text>
</comment>
<keyword evidence="3 7" id="KW-0853">WD repeat</keyword>
<evidence type="ECO:0000256" key="7">
    <source>
        <dbReference type="PROSITE-ProRule" id="PRU00221"/>
    </source>
</evidence>
<dbReference type="HAMAP" id="MF_03027">
    <property type="entry name" value="BOP1"/>
    <property type="match status" value="1"/>
</dbReference>
<dbReference type="PANTHER" id="PTHR17605">
    <property type="entry name" value="RIBOSOME BIOGENESIS PROTEIN BOP1 BLOCK OF PROLIFERATION 1 PROTEIN"/>
    <property type="match status" value="1"/>
</dbReference>